<evidence type="ECO:0000313" key="3">
    <source>
        <dbReference type="EMBL" id="KKN88056.1"/>
    </source>
</evidence>
<accession>A0A0F9WPF5</accession>
<feature type="region of interest" description="Disordered" evidence="1">
    <location>
        <begin position="459"/>
        <end position="478"/>
    </location>
</feature>
<dbReference type="InterPro" id="IPR024459">
    <property type="entry name" value="Acb1-like_N"/>
</dbReference>
<evidence type="ECO:0000256" key="1">
    <source>
        <dbReference type="SAM" id="MobiDB-lite"/>
    </source>
</evidence>
<organism evidence="3">
    <name type="scientific">marine sediment metagenome</name>
    <dbReference type="NCBI Taxonomy" id="412755"/>
    <lineage>
        <taxon>unclassified sequences</taxon>
        <taxon>metagenomes</taxon>
        <taxon>ecological metagenomes</taxon>
    </lineage>
</organism>
<dbReference type="Pfam" id="PF06381">
    <property type="entry name" value="Phage_portal_3"/>
    <property type="match status" value="1"/>
</dbReference>
<sequence>MAAENVGKAWRLLGSLFSRGGDFARRMGKTFGGLRDLWPTLGYRDDPDVETYLDFYGRGDIASQIVDLPPDTCWRFPPELRLEGDEEQTEGKTFLDEVDELDDRIGLWAKMAQVDRLSGIGRYGLLLIGARGTDGTETLAEPLDRLDSLKDVMFLKAFHEGLTSVNKWVVDEMDPRFGLPESYNVDFSTGSDAGRTGRSGSSRTLVVHWTRVIHVAENLVDDETFGIPRLERVVNKLDDLNKLIGSAAEIFWVAVAGVLHADIDPDVDVDPEDQAAFETDLIEAMQGMRRVVQTRGVELSRIAHSGSVDPQPTYEAIVQLISATARIPERVLFGSERGELASSQDQRQWHATINARQNNHVVPVIIRAFFNRMEMLGVKVPDYKVFWQPLDSPTELELAEIAKLKAEAAVALAPGQQADLLIKPWEAREMLGLTPVPEDPPEGAEEAFFEPVDDTLVIEEPTPPLELPPAPPVEEEVA</sequence>
<dbReference type="EMBL" id="LAZR01000131">
    <property type="protein sequence ID" value="KKN88056.1"/>
    <property type="molecule type" value="Genomic_DNA"/>
</dbReference>
<proteinExistence type="predicted"/>
<feature type="compositionally biased region" description="Pro residues" evidence="1">
    <location>
        <begin position="461"/>
        <end position="472"/>
    </location>
</feature>
<evidence type="ECO:0000259" key="2">
    <source>
        <dbReference type="Pfam" id="PF06381"/>
    </source>
</evidence>
<comment type="caution">
    <text evidence="3">The sequence shown here is derived from an EMBL/GenBank/DDBJ whole genome shotgun (WGS) entry which is preliminary data.</text>
</comment>
<feature type="domain" description="Anti-CBASS protein Acb1-like N-terminal" evidence="2">
    <location>
        <begin position="52"/>
        <end position="409"/>
    </location>
</feature>
<gene>
    <name evidence="3" type="ORF">LCGC14_0251280</name>
</gene>
<name>A0A0F9WPF5_9ZZZZ</name>
<dbReference type="AlphaFoldDB" id="A0A0F9WPF5"/>
<protein>
    <recommendedName>
        <fullName evidence="2">Anti-CBASS protein Acb1-like N-terminal domain-containing protein</fullName>
    </recommendedName>
</protein>
<reference evidence="3" key="1">
    <citation type="journal article" date="2015" name="Nature">
        <title>Complex archaea that bridge the gap between prokaryotes and eukaryotes.</title>
        <authorList>
            <person name="Spang A."/>
            <person name="Saw J.H."/>
            <person name="Jorgensen S.L."/>
            <person name="Zaremba-Niedzwiedzka K."/>
            <person name="Martijn J."/>
            <person name="Lind A.E."/>
            <person name="van Eijk R."/>
            <person name="Schleper C."/>
            <person name="Guy L."/>
            <person name="Ettema T.J."/>
        </authorList>
    </citation>
    <scope>NUCLEOTIDE SEQUENCE</scope>
</reference>